<accession>A0ABR0K390</accession>
<name>A0ABR0K390_9EURO</name>
<sequence>MRLRSDKEVTASPAEEVSSKEQPAEEVEMTEDDGDENWEDERKYDIKWILEVAEQVNRLLLALVNYSEFVGSNPTASPKPLWDTADFVRRTYVEYALPILPRFCAYRSPRFVNRGVLDYVNKGMMIDGKRLEIAEGPPTREQDEWLEDPENWPDEDEQFMKRANDMISRNLMSAMMIADKEKGGMMMGGQFDFGEEVEEVVTGILGGKEKREHFEKTKAGFKE</sequence>
<dbReference type="Proteomes" id="UP001345013">
    <property type="component" value="Unassembled WGS sequence"/>
</dbReference>
<dbReference type="EMBL" id="JAVRRG010000110">
    <property type="protein sequence ID" value="KAK5084910.1"/>
    <property type="molecule type" value="Genomic_DNA"/>
</dbReference>
<keyword evidence="3" id="KW-1185">Reference proteome</keyword>
<comment type="caution">
    <text evidence="2">The sequence shown here is derived from an EMBL/GenBank/DDBJ whole genome shotgun (WGS) entry which is preliminary data.</text>
</comment>
<evidence type="ECO:0000313" key="2">
    <source>
        <dbReference type="EMBL" id="KAK5084910.1"/>
    </source>
</evidence>
<organism evidence="2 3">
    <name type="scientific">Lithohypha guttulata</name>
    <dbReference type="NCBI Taxonomy" id="1690604"/>
    <lineage>
        <taxon>Eukaryota</taxon>
        <taxon>Fungi</taxon>
        <taxon>Dikarya</taxon>
        <taxon>Ascomycota</taxon>
        <taxon>Pezizomycotina</taxon>
        <taxon>Eurotiomycetes</taxon>
        <taxon>Chaetothyriomycetidae</taxon>
        <taxon>Chaetothyriales</taxon>
        <taxon>Trichomeriaceae</taxon>
        <taxon>Lithohypha</taxon>
    </lineage>
</organism>
<proteinExistence type="predicted"/>
<feature type="compositionally biased region" description="Acidic residues" evidence="1">
    <location>
        <begin position="24"/>
        <end position="36"/>
    </location>
</feature>
<protein>
    <submittedName>
        <fullName evidence="2">Uncharacterized protein</fullName>
    </submittedName>
</protein>
<reference evidence="2 3" key="1">
    <citation type="submission" date="2023-08" db="EMBL/GenBank/DDBJ databases">
        <title>Black Yeasts Isolated from many extreme environments.</title>
        <authorList>
            <person name="Coleine C."/>
            <person name="Stajich J.E."/>
            <person name="Selbmann L."/>
        </authorList>
    </citation>
    <scope>NUCLEOTIDE SEQUENCE [LARGE SCALE GENOMIC DNA]</scope>
    <source>
        <strain evidence="2 3">CCFEE 5885</strain>
    </source>
</reference>
<evidence type="ECO:0000313" key="3">
    <source>
        <dbReference type="Proteomes" id="UP001345013"/>
    </source>
</evidence>
<gene>
    <name evidence="2" type="ORF">LTR24_007398</name>
</gene>
<evidence type="ECO:0000256" key="1">
    <source>
        <dbReference type="SAM" id="MobiDB-lite"/>
    </source>
</evidence>
<feature type="region of interest" description="Disordered" evidence="1">
    <location>
        <begin position="1"/>
        <end position="36"/>
    </location>
</feature>